<dbReference type="EnsemblFungi" id="PTTG_29436-t43_1">
    <property type="protein sequence ID" value="PTTG_29436-t43_1-p1"/>
    <property type="gene ID" value="PTTG_29436"/>
</dbReference>
<reference evidence="2" key="1">
    <citation type="submission" date="2009-11" db="EMBL/GenBank/DDBJ databases">
        <authorList>
            <consortium name="The Broad Institute Genome Sequencing Platform"/>
            <person name="Ward D."/>
            <person name="Feldgarden M."/>
            <person name="Earl A."/>
            <person name="Young S.K."/>
            <person name="Zeng Q."/>
            <person name="Koehrsen M."/>
            <person name="Alvarado L."/>
            <person name="Berlin A."/>
            <person name="Bochicchio J."/>
            <person name="Borenstein D."/>
            <person name="Chapman S.B."/>
            <person name="Chen Z."/>
            <person name="Engels R."/>
            <person name="Freedman E."/>
            <person name="Gellesch M."/>
            <person name="Goldberg J."/>
            <person name="Griggs A."/>
            <person name="Gujja S."/>
            <person name="Heilman E."/>
            <person name="Heiman D."/>
            <person name="Hepburn T."/>
            <person name="Howarth C."/>
            <person name="Jen D."/>
            <person name="Larson L."/>
            <person name="Lewis B."/>
            <person name="Mehta T."/>
            <person name="Park D."/>
            <person name="Pearson M."/>
            <person name="Roberts A."/>
            <person name="Saif S."/>
            <person name="Shea T."/>
            <person name="Shenoy N."/>
            <person name="Sisk P."/>
            <person name="Stolte C."/>
            <person name="Sykes S."/>
            <person name="Thomson T."/>
            <person name="Walk T."/>
            <person name="White J."/>
            <person name="Yandava C."/>
            <person name="Izard J."/>
            <person name="Baranova O.V."/>
            <person name="Blanton J.M."/>
            <person name="Tanner A.C."/>
            <person name="Dewhirst F.E."/>
            <person name="Haas B."/>
            <person name="Nusbaum C."/>
            <person name="Birren B."/>
        </authorList>
    </citation>
    <scope>NUCLEOTIDE SEQUENCE [LARGE SCALE GENOMIC DNA]</scope>
    <source>
        <strain evidence="2">1-1 BBBD Race 1</strain>
    </source>
</reference>
<protein>
    <submittedName>
        <fullName evidence="2 3">Uncharacterized protein</fullName>
    </submittedName>
</protein>
<proteinExistence type="predicted"/>
<dbReference type="EMBL" id="ADAS02000414">
    <property type="protein sequence ID" value="OAV87427.1"/>
    <property type="molecule type" value="Genomic_DNA"/>
</dbReference>
<evidence type="ECO:0000313" key="2">
    <source>
        <dbReference type="EMBL" id="OAV87427.1"/>
    </source>
</evidence>
<sequence>MFCLLILAAPPTLIHPKALFVISPLLRSVARQNNLRITGRNPPSLKKKSKKSEKRVVNDEGKSKISLEYALYIATDEEITTTQGSHKRKPPPNARKLKYDHIVSTPGKIFLFWNLSDNNLTAFKEAAFGAIRELNSDVFAKRAEEQDAAKLVTWYASIPHGCAFKSGNRATIDTDDQFTKFLEEAAEPDGYKFIVSINEVNPKTVAQREAAIEKLVVSKGKKKKSAVDVDKWQPSAGATHSSNIIDLIALIKSKHPPN</sequence>
<evidence type="ECO:0000313" key="4">
    <source>
        <dbReference type="Proteomes" id="UP000005240"/>
    </source>
</evidence>
<dbReference type="AlphaFoldDB" id="A0A180G447"/>
<name>A0A180G447_PUCT1</name>
<reference evidence="3 4" key="3">
    <citation type="journal article" date="2017" name="G3 (Bethesda)">
        <title>Comparative analysis highlights variable genome content of wheat rusts and divergence of the mating loci.</title>
        <authorList>
            <person name="Cuomo C.A."/>
            <person name="Bakkeren G."/>
            <person name="Khalil H.B."/>
            <person name="Panwar V."/>
            <person name="Joly D."/>
            <person name="Linning R."/>
            <person name="Sakthikumar S."/>
            <person name="Song X."/>
            <person name="Adiconis X."/>
            <person name="Fan L."/>
            <person name="Goldberg J.M."/>
            <person name="Levin J.Z."/>
            <person name="Young S."/>
            <person name="Zeng Q."/>
            <person name="Anikster Y."/>
            <person name="Bruce M."/>
            <person name="Wang M."/>
            <person name="Yin C."/>
            <person name="McCallum B."/>
            <person name="Szabo L.J."/>
            <person name="Hulbert S."/>
            <person name="Chen X."/>
            <person name="Fellers J.P."/>
        </authorList>
    </citation>
    <scope>NUCLEOTIDE SEQUENCE</scope>
    <source>
        <strain evidence="3">isolate 1-1 / race 1 (BBBD)</strain>
        <strain evidence="4">Isolate 1-1 / race 1 (BBBD)</strain>
    </source>
</reference>
<evidence type="ECO:0000313" key="3">
    <source>
        <dbReference type="EnsemblFungi" id="PTTG_29436-t43_1-p1"/>
    </source>
</evidence>
<evidence type="ECO:0000256" key="1">
    <source>
        <dbReference type="SAM" id="MobiDB-lite"/>
    </source>
</evidence>
<reference evidence="3" key="4">
    <citation type="submission" date="2025-05" db="UniProtKB">
        <authorList>
            <consortium name="EnsemblFungi"/>
        </authorList>
    </citation>
    <scope>IDENTIFICATION</scope>
    <source>
        <strain evidence="3">isolate 1-1 / race 1 (BBBD)</strain>
    </source>
</reference>
<dbReference type="Proteomes" id="UP000005240">
    <property type="component" value="Unassembled WGS sequence"/>
</dbReference>
<gene>
    <name evidence="2" type="ORF">PTTG_29436</name>
</gene>
<feature type="region of interest" description="Disordered" evidence="1">
    <location>
        <begin position="37"/>
        <end position="59"/>
    </location>
</feature>
<reference evidence="2" key="2">
    <citation type="submission" date="2016-05" db="EMBL/GenBank/DDBJ databases">
        <title>Comparative analysis highlights variable genome content of wheat rusts and divergence of the mating loci.</title>
        <authorList>
            <person name="Cuomo C.A."/>
            <person name="Bakkeren G."/>
            <person name="Szabo L."/>
            <person name="Khalil H."/>
            <person name="Joly D."/>
            <person name="Goldberg J."/>
            <person name="Young S."/>
            <person name="Zeng Q."/>
            <person name="Fellers J."/>
        </authorList>
    </citation>
    <scope>NUCLEOTIDE SEQUENCE [LARGE SCALE GENOMIC DNA]</scope>
    <source>
        <strain evidence="2">1-1 BBBD Race 1</strain>
    </source>
</reference>
<dbReference type="VEuPathDB" id="FungiDB:PTTG_29436"/>
<organism evidence="2">
    <name type="scientific">Puccinia triticina (isolate 1-1 / race 1 (BBBD))</name>
    <name type="common">Brown leaf rust fungus</name>
    <dbReference type="NCBI Taxonomy" id="630390"/>
    <lineage>
        <taxon>Eukaryota</taxon>
        <taxon>Fungi</taxon>
        <taxon>Dikarya</taxon>
        <taxon>Basidiomycota</taxon>
        <taxon>Pucciniomycotina</taxon>
        <taxon>Pucciniomycetes</taxon>
        <taxon>Pucciniales</taxon>
        <taxon>Pucciniaceae</taxon>
        <taxon>Puccinia</taxon>
    </lineage>
</organism>
<keyword evidence="4" id="KW-1185">Reference proteome</keyword>
<accession>A0A180G447</accession>